<dbReference type="PANTHER" id="PTHR43399">
    <property type="entry name" value="SUBTILISIN-RELATED"/>
    <property type="match status" value="1"/>
</dbReference>
<feature type="non-terminal residue" evidence="7">
    <location>
        <position position="237"/>
    </location>
</feature>
<dbReference type="InterPro" id="IPR023827">
    <property type="entry name" value="Peptidase_S8_Asp-AS"/>
</dbReference>
<evidence type="ECO:0000256" key="3">
    <source>
        <dbReference type="ARBA" id="ARBA00022801"/>
    </source>
</evidence>
<accession>X1R1G2</accession>
<keyword evidence="2" id="KW-0645">Protease</keyword>
<reference evidence="7" key="1">
    <citation type="journal article" date="2014" name="Front. Microbiol.">
        <title>High frequency of phylogenetically diverse reductive dehalogenase-homologous genes in deep subseafloor sedimentary metagenomes.</title>
        <authorList>
            <person name="Kawai M."/>
            <person name="Futagami T."/>
            <person name="Toyoda A."/>
            <person name="Takaki Y."/>
            <person name="Nishi S."/>
            <person name="Hori S."/>
            <person name="Arai W."/>
            <person name="Tsubouchi T."/>
            <person name="Morono Y."/>
            <person name="Uchiyama I."/>
            <person name="Ito T."/>
            <person name="Fujiyama A."/>
            <person name="Inagaki F."/>
            <person name="Takami H."/>
        </authorList>
    </citation>
    <scope>NUCLEOTIDE SEQUENCE</scope>
    <source>
        <strain evidence="7">Expedition CK06-06</strain>
    </source>
</reference>
<sequence length="237" mass="25651">EAADPPYKLNQLIVRFAAKADGKHLSLTERNNQVISSLSGGAVKRSFRIVPGLSVVKLPAGMTVGEALQRLNRAEGVLYAEPDYKVRAFSNFPNDPNFDKLWGMHNTGQTGGTADADIDAPEAWDISTGSSEIIVAVIDTGVDYDHNDLSANMWVNGGEIPDNDIDDDDNGYVDDVYGYDFYNNDEDPMDDHYHGTHCAGTIGAVGNNGEGVLGVCWDVRIMALKFLDAAGYGWSSD</sequence>
<dbReference type="InterPro" id="IPR036852">
    <property type="entry name" value="Peptidase_S8/S53_dom_sf"/>
</dbReference>
<comment type="similarity">
    <text evidence="1">Belongs to the peptidase S8 family.</text>
</comment>
<dbReference type="InterPro" id="IPR022398">
    <property type="entry name" value="Peptidase_S8_His-AS"/>
</dbReference>
<dbReference type="PROSITE" id="PS00137">
    <property type="entry name" value="SUBTILASE_HIS"/>
    <property type="match status" value="1"/>
</dbReference>
<evidence type="ECO:0000259" key="6">
    <source>
        <dbReference type="Pfam" id="PF22148"/>
    </source>
</evidence>
<keyword evidence="3" id="KW-0378">Hydrolase</keyword>
<dbReference type="Pfam" id="PF00082">
    <property type="entry name" value="Peptidase_S8"/>
    <property type="match status" value="1"/>
</dbReference>
<dbReference type="InterPro" id="IPR037045">
    <property type="entry name" value="S8pro/Inhibitor_I9_sf"/>
</dbReference>
<dbReference type="InterPro" id="IPR054399">
    <property type="entry name" value="Fervidolysin-like_N_prodom"/>
</dbReference>
<name>X1R1G2_9ZZZZ</name>
<dbReference type="InterPro" id="IPR000209">
    <property type="entry name" value="Peptidase_S8/S53_dom"/>
</dbReference>
<dbReference type="PANTHER" id="PTHR43399:SF4">
    <property type="entry name" value="CELL WALL-ASSOCIATED PROTEASE"/>
    <property type="match status" value="1"/>
</dbReference>
<dbReference type="PRINTS" id="PR00723">
    <property type="entry name" value="SUBTILISIN"/>
</dbReference>
<evidence type="ECO:0000256" key="2">
    <source>
        <dbReference type="ARBA" id="ARBA00022670"/>
    </source>
</evidence>
<dbReference type="InterPro" id="IPR051048">
    <property type="entry name" value="Peptidase_S8/S53_subtilisin"/>
</dbReference>
<dbReference type="PROSITE" id="PS00136">
    <property type="entry name" value="SUBTILASE_ASP"/>
    <property type="match status" value="1"/>
</dbReference>
<keyword evidence="4" id="KW-0720">Serine protease</keyword>
<organism evidence="7">
    <name type="scientific">marine sediment metagenome</name>
    <dbReference type="NCBI Taxonomy" id="412755"/>
    <lineage>
        <taxon>unclassified sequences</taxon>
        <taxon>metagenomes</taxon>
        <taxon>ecological metagenomes</taxon>
    </lineage>
</organism>
<evidence type="ECO:0000256" key="1">
    <source>
        <dbReference type="ARBA" id="ARBA00011073"/>
    </source>
</evidence>
<proteinExistence type="inferred from homology"/>
<dbReference type="GO" id="GO:0004252">
    <property type="term" value="F:serine-type endopeptidase activity"/>
    <property type="evidence" value="ECO:0007669"/>
    <property type="project" value="InterPro"/>
</dbReference>
<evidence type="ECO:0000256" key="4">
    <source>
        <dbReference type="ARBA" id="ARBA00022825"/>
    </source>
</evidence>
<feature type="domain" description="Peptidase S8/S53" evidence="5">
    <location>
        <begin position="131"/>
        <end position="229"/>
    </location>
</feature>
<feature type="non-terminal residue" evidence="7">
    <location>
        <position position="1"/>
    </location>
</feature>
<dbReference type="Pfam" id="PF22148">
    <property type="entry name" value="Fervidolysin_NPro-like"/>
    <property type="match status" value="1"/>
</dbReference>
<dbReference type="GO" id="GO:0006508">
    <property type="term" value="P:proteolysis"/>
    <property type="evidence" value="ECO:0007669"/>
    <property type="project" value="UniProtKB-KW"/>
</dbReference>
<dbReference type="InterPro" id="IPR015500">
    <property type="entry name" value="Peptidase_S8_subtilisin-rel"/>
</dbReference>
<gene>
    <name evidence="7" type="ORF">S06H3_55277</name>
</gene>
<evidence type="ECO:0000259" key="5">
    <source>
        <dbReference type="Pfam" id="PF00082"/>
    </source>
</evidence>
<dbReference type="SUPFAM" id="SSF52743">
    <property type="entry name" value="Subtilisin-like"/>
    <property type="match status" value="1"/>
</dbReference>
<dbReference type="Gene3D" id="3.40.50.200">
    <property type="entry name" value="Peptidase S8/S53 domain"/>
    <property type="match status" value="1"/>
</dbReference>
<comment type="caution">
    <text evidence="7">The sequence shown here is derived from an EMBL/GenBank/DDBJ whole genome shotgun (WGS) entry which is preliminary data.</text>
</comment>
<feature type="domain" description="Fervidolysin-like N-terminal prodomain" evidence="6">
    <location>
        <begin position="4"/>
        <end position="82"/>
    </location>
</feature>
<dbReference type="Gene3D" id="3.30.70.80">
    <property type="entry name" value="Peptidase S8 propeptide/proteinase inhibitor I9"/>
    <property type="match status" value="1"/>
</dbReference>
<dbReference type="AlphaFoldDB" id="X1R1G2"/>
<evidence type="ECO:0000313" key="7">
    <source>
        <dbReference type="EMBL" id="GAI56940.1"/>
    </source>
</evidence>
<protein>
    <submittedName>
        <fullName evidence="7">Uncharacterized protein</fullName>
    </submittedName>
</protein>
<dbReference type="PROSITE" id="PS51892">
    <property type="entry name" value="SUBTILASE"/>
    <property type="match status" value="1"/>
</dbReference>
<dbReference type="EMBL" id="BARV01035420">
    <property type="protein sequence ID" value="GAI56940.1"/>
    <property type="molecule type" value="Genomic_DNA"/>
</dbReference>